<dbReference type="GO" id="GO:0005975">
    <property type="term" value="P:carbohydrate metabolic process"/>
    <property type="evidence" value="ECO:0007669"/>
    <property type="project" value="InterPro"/>
</dbReference>
<evidence type="ECO:0000256" key="2">
    <source>
        <dbReference type="ARBA" id="ARBA00009865"/>
    </source>
</evidence>
<reference evidence="7 8" key="1">
    <citation type="submission" date="2019-01" db="EMBL/GenBank/DDBJ databases">
        <title>Bacillus sp. M5HDSG1-1, whole genome shotgun sequence.</title>
        <authorList>
            <person name="Tuo L."/>
        </authorList>
    </citation>
    <scope>NUCLEOTIDE SEQUENCE [LARGE SCALE GENOMIC DNA]</scope>
    <source>
        <strain evidence="7 8">M5HDSG1-1</strain>
    </source>
</reference>
<comment type="similarity">
    <text evidence="2 6">Belongs to the glycosyl hydrolase 43 family.</text>
</comment>
<dbReference type="InterPro" id="IPR006710">
    <property type="entry name" value="Glyco_hydro_43"/>
</dbReference>
<keyword evidence="4 6" id="KW-0326">Glycosidase</keyword>
<dbReference type="GO" id="GO:0004553">
    <property type="term" value="F:hydrolase activity, hydrolyzing O-glycosyl compounds"/>
    <property type="evidence" value="ECO:0007669"/>
    <property type="project" value="InterPro"/>
</dbReference>
<proteinExistence type="inferred from homology"/>
<dbReference type="Proteomes" id="UP000288024">
    <property type="component" value="Unassembled WGS sequence"/>
</dbReference>
<dbReference type="InterPro" id="IPR023296">
    <property type="entry name" value="Glyco_hydro_beta-prop_sf"/>
</dbReference>
<dbReference type="PANTHER" id="PTHR43301">
    <property type="entry name" value="ARABINAN ENDO-1,5-ALPHA-L-ARABINOSIDASE"/>
    <property type="match status" value="1"/>
</dbReference>
<dbReference type="AlphaFoldDB" id="A0A3S2UII1"/>
<dbReference type="InterPro" id="IPR050727">
    <property type="entry name" value="GH43_arabinanases"/>
</dbReference>
<dbReference type="EMBL" id="RZTZ01000001">
    <property type="protein sequence ID" value="RVT67824.1"/>
    <property type="molecule type" value="Genomic_DNA"/>
</dbReference>
<gene>
    <name evidence="7" type="ORF">EM808_02710</name>
</gene>
<evidence type="ECO:0000256" key="5">
    <source>
        <dbReference type="PIRSR" id="PIRSR606710-2"/>
    </source>
</evidence>
<keyword evidence="8" id="KW-1185">Reference proteome</keyword>
<organism evidence="7 8">
    <name type="scientific">Niallia taxi</name>
    <dbReference type="NCBI Taxonomy" id="2499688"/>
    <lineage>
        <taxon>Bacteria</taxon>
        <taxon>Bacillati</taxon>
        <taxon>Bacillota</taxon>
        <taxon>Bacilli</taxon>
        <taxon>Bacillales</taxon>
        <taxon>Bacillaceae</taxon>
        <taxon>Niallia</taxon>
    </lineage>
</organism>
<dbReference type="PANTHER" id="PTHR43301:SF3">
    <property type="entry name" value="ARABINAN ENDO-1,5-ALPHA-L-ARABINOSIDASE A-RELATED"/>
    <property type="match status" value="1"/>
</dbReference>
<evidence type="ECO:0000313" key="7">
    <source>
        <dbReference type="EMBL" id="RVT67824.1"/>
    </source>
</evidence>
<dbReference type="Gene3D" id="2.115.10.20">
    <property type="entry name" value="Glycosyl hydrolase domain, family 43"/>
    <property type="match status" value="1"/>
</dbReference>
<dbReference type="SUPFAM" id="SSF75005">
    <property type="entry name" value="Arabinanase/levansucrase/invertase"/>
    <property type="match status" value="1"/>
</dbReference>
<evidence type="ECO:0000313" key="8">
    <source>
        <dbReference type="Proteomes" id="UP000288024"/>
    </source>
</evidence>
<dbReference type="CDD" id="cd08998">
    <property type="entry name" value="GH43_Arb43a-like"/>
    <property type="match status" value="1"/>
</dbReference>
<name>A0A3S2UII1_9BACI</name>
<protein>
    <submittedName>
        <fullName evidence="7">Arabinan endo-1,5-alpha-L-arabinosidase</fullName>
    </submittedName>
</protein>
<comment type="pathway">
    <text evidence="1">Glycan metabolism; L-arabinan degradation.</text>
</comment>
<dbReference type="Pfam" id="PF04616">
    <property type="entry name" value="Glyco_hydro_43"/>
    <property type="match status" value="1"/>
</dbReference>
<evidence type="ECO:0000256" key="3">
    <source>
        <dbReference type="ARBA" id="ARBA00022801"/>
    </source>
</evidence>
<keyword evidence="3 6" id="KW-0378">Hydrolase</keyword>
<evidence type="ECO:0000256" key="4">
    <source>
        <dbReference type="ARBA" id="ARBA00023295"/>
    </source>
</evidence>
<comment type="caution">
    <text evidence="7">The sequence shown here is derived from an EMBL/GenBank/DDBJ whole genome shotgun (WGS) entry which is preliminary data.</text>
</comment>
<feature type="site" description="Important for catalytic activity, responsible for pKa modulation of the active site Glu and correct orientation of both the proton donor and substrate" evidence="5">
    <location>
        <position position="110"/>
    </location>
</feature>
<sequence>MFATDTFFEGKPTQGVPIRKSTDLVHWEFVGTALAGIPTEAGTWANAGGLWAPEVIRHNDKYYMYYSASTFGSTVSCIGLATAEHLTGPWSDQGIVIKTNPNLAKHNAIDANIITDKDGRYWMCYGSFFGGIYIAELNMETGRLKNEQDYGTLLAKRPKSVDTAIEGAFIYYHEELDYYYLFTSYDSLNDSYNVRVARSKEITGPYVDINGNSMLETNIQPDSIGVKLVGSYQFKEDISWIGPGHNSIFTEGKKNYMVHHVRIEERSPYHFAFIREMFWLNNGWPVVSPEHYEELDVYSLSDKDLLGIWEIITFDDTTSMKESELFTINESHMKEFEPLGEHQYLHKKSGTIFIIFACKNWKEDKEGIAFSGLTPNGNTIFGKRV</sequence>
<accession>A0A3S2UII1</accession>
<evidence type="ECO:0000256" key="6">
    <source>
        <dbReference type="RuleBase" id="RU361187"/>
    </source>
</evidence>
<evidence type="ECO:0000256" key="1">
    <source>
        <dbReference type="ARBA" id="ARBA00004834"/>
    </source>
</evidence>